<comment type="caution">
    <text evidence="1">The sequence shown here is derived from an EMBL/GenBank/DDBJ whole genome shotgun (WGS) entry which is preliminary data.</text>
</comment>
<accession>A0A919K4D8</accession>
<dbReference type="EMBL" id="BOMV01000071">
    <property type="protein sequence ID" value="GIE99344.1"/>
    <property type="molecule type" value="Genomic_DNA"/>
</dbReference>
<evidence type="ECO:0000313" key="2">
    <source>
        <dbReference type="Proteomes" id="UP000636960"/>
    </source>
</evidence>
<gene>
    <name evidence="1" type="ORF">Ari01nite_68090</name>
</gene>
<keyword evidence="2" id="KW-1185">Reference proteome</keyword>
<evidence type="ECO:0000313" key="1">
    <source>
        <dbReference type="EMBL" id="GIE99344.1"/>
    </source>
</evidence>
<name>A0A919K4D8_9ACTN</name>
<protein>
    <submittedName>
        <fullName evidence="1">Uncharacterized protein</fullName>
    </submittedName>
</protein>
<dbReference type="AlphaFoldDB" id="A0A919K4D8"/>
<proteinExistence type="predicted"/>
<dbReference type="Proteomes" id="UP000636960">
    <property type="component" value="Unassembled WGS sequence"/>
</dbReference>
<sequence length="80" mass="9044">MRERRARTFDTDLVFPEPIVAPRRQCARCGHLTRADRMVKGFGRDCAAQLGLLGRSVDVGQQGADLFDAMDEEMCDGWDR</sequence>
<organism evidence="1 2">
    <name type="scientific">Paractinoplanes rishiriensis</name>
    <dbReference type="NCBI Taxonomy" id="1050105"/>
    <lineage>
        <taxon>Bacteria</taxon>
        <taxon>Bacillati</taxon>
        <taxon>Actinomycetota</taxon>
        <taxon>Actinomycetes</taxon>
        <taxon>Micromonosporales</taxon>
        <taxon>Micromonosporaceae</taxon>
        <taxon>Paractinoplanes</taxon>
    </lineage>
</organism>
<reference evidence="1" key="1">
    <citation type="submission" date="2021-01" db="EMBL/GenBank/DDBJ databases">
        <title>Whole genome shotgun sequence of Actinoplanes rishiriensis NBRC 108556.</title>
        <authorList>
            <person name="Komaki H."/>
            <person name="Tamura T."/>
        </authorList>
    </citation>
    <scope>NUCLEOTIDE SEQUENCE</scope>
    <source>
        <strain evidence="1">NBRC 108556</strain>
    </source>
</reference>
<dbReference type="RefSeq" id="WP_203786401.1">
    <property type="nucleotide sequence ID" value="NZ_BOMV01000071.1"/>
</dbReference>